<organism evidence="2 3">
    <name type="scientific">Candidatus Filomicrobium marinum</name>
    <dbReference type="NCBI Taxonomy" id="1608628"/>
    <lineage>
        <taxon>Bacteria</taxon>
        <taxon>Pseudomonadati</taxon>
        <taxon>Pseudomonadota</taxon>
        <taxon>Alphaproteobacteria</taxon>
        <taxon>Hyphomicrobiales</taxon>
        <taxon>Hyphomicrobiaceae</taxon>
        <taxon>Filomicrobium</taxon>
    </lineage>
</organism>
<dbReference type="Gene3D" id="3.40.50.10330">
    <property type="entry name" value="Probable inorganic polyphosphate/atp-NAD kinase, domain 1"/>
    <property type="match status" value="1"/>
</dbReference>
<accession>A0A0D6JC94</accession>
<dbReference type="AlphaFoldDB" id="A0A0D6JC94"/>
<dbReference type="OrthoDB" id="142078at2"/>
<dbReference type="GO" id="GO:0016301">
    <property type="term" value="F:kinase activity"/>
    <property type="evidence" value="ECO:0007669"/>
    <property type="project" value="UniProtKB-KW"/>
</dbReference>
<evidence type="ECO:0000313" key="3">
    <source>
        <dbReference type="Proteomes" id="UP000033187"/>
    </source>
</evidence>
<dbReference type="Gene3D" id="2.60.200.40">
    <property type="match status" value="1"/>
</dbReference>
<dbReference type="SUPFAM" id="SSF111331">
    <property type="entry name" value="NAD kinase/diacylglycerol kinase-like"/>
    <property type="match status" value="1"/>
</dbReference>
<dbReference type="Pfam" id="PF00781">
    <property type="entry name" value="DAGK_cat"/>
    <property type="match status" value="1"/>
</dbReference>
<gene>
    <name evidence="2" type="ORF">YBN1229_v1_0664</name>
</gene>
<keyword evidence="2" id="KW-0808">Transferase</keyword>
<dbReference type="EMBL" id="LN829119">
    <property type="protein sequence ID" value="CPR16130.1"/>
    <property type="molecule type" value="Genomic_DNA"/>
</dbReference>
<evidence type="ECO:0000313" key="2">
    <source>
        <dbReference type="EMBL" id="CPR16130.1"/>
    </source>
</evidence>
<keyword evidence="3" id="KW-1185">Reference proteome</keyword>
<dbReference type="KEGG" id="fiy:BN1229_v1_0664"/>
<sequence length="307" mass="33306">MLINLFHNPTAGAGSEPKEVIDALRLAGFEPRYCSTKNIPAFKQMLKEPADIAVIAGGDGTVSKVLKHLPSRNAFIGIIPLGTANNIARSLGIHGPPWEVAETWNTQCWRWLDVGVVDGPWGCNRFIEDFGIGPSAQMLRKDSGSDTNGATRLMKGRKTLSGLIQKARPFKLKGRVDKFDLPTSVIALEILNIGYNGPGLPLLRAASPSDGFLDVVAVLPEQRKQAAQWIQLPRDKAAPVVNWKGHSIEILLCEDVGVRVDDDEICGLDESGRLTASLESEAFKVLVARSALETPQPETDRVPESAD</sequence>
<feature type="domain" description="DAGKc" evidence="1">
    <location>
        <begin position="1"/>
        <end position="122"/>
    </location>
</feature>
<protein>
    <submittedName>
        <fullName evidence="2">Putative diacylglycerol kinase</fullName>
    </submittedName>
</protein>
<evidence type="ECO:0000259" key="1">
    <source>
        <dbReference type="PROSITE" id="PS50146"/>
    </source>
</evidence>
<dbReference type="PROSITE" id="PS50146">
    <property type="entry name" value="DAGK"/>
    <property type="match status" value="1"/>
</dbReference>
<dbReference type="InterPro" id="IPR016064">
    <property type="entry name" value="NAD/diacylglycerol_kinase_sf"/>
</dbReference>
<dbReference type="InterPro" id="IPR001206">
    <property type="entry name" value="Diacylglycerol_kinase_cat_dom"/>
</dbReference>
<reference evidence="3" key="1">
    <citation type="submission" date="2015-02" db="EMBL/GenBank/DDBJ databases">
        <authorList>
            <person name="Chooi Y.-H."/>
        </authorList>
    </citation>
    <scope>NUCLEOTIDE SEQUENCE [LARGE SCALE GENOMIC DNA]</scope>
    <source>
        <strain evidence="3">strain Y</strain>
    </source>
</reference>
<proteinExistence type="predicted"/>
<keyword evidence="2" id="KW-0418">Kinase</keyword>
<dbReference type="KEGG" id="fil:BN1229_v1_0660"/>
<dbReference type="Proteomes" id="UP000033187">
    <property type="component" value="Chromosome 1"/>
</dbReference>
<name>A0A0D6JC94_9HYPH</name>
<dbReference type="RefSeq" id="WP_046476563.1">
    <property type="nucleotide sequence ID" value="NZ_LN829118.1"/>
</dbReference>
<dbReference type="InterPro" id="IPR017438">
    <property type="entry name" value="ATP-NAD_kinase_N"/>
</dbReference>